<name>A0A820S0B6_9BILA</name>
<dbReference type="PANTHER" id="PTHR45641:SF1">
    <property type="entry name" value="AAA+ ATPASE DOMAIN-CONTAINING PROTEIN"/>
    <property type="match status" value="1"/>
</dbReference>
<dbReference type="PROSITE" id="PS50005">
    <property type="entry name" value="TPR"/>
    <property type="match status" value="5"/>
</dbReference>
<evidence type="ECO:0000256" key="2">
    <source>
        <dbReference type="ARBA" id="ARBA00022803"/>
    </source>
</evidence>
<dbReference type="Pfam" id="PF13424">
    <property type="entry name" value="TPR_12"/>
    <property type="match status" value="3"/>
</dbReference>
<dbReference type="Gene3D" id="1.25.40.10">
    <property type="entry name" value="Tetratricopeptide repeat domain"/>
    <property type="match status" value="3"/>
</dbReference>
<evidence type="ECO:0000256" key="3">
    <source>
        <dbReference type="PROSITE-ProRule" id="PRU00339"/>
    </source>
</evidence>
<keyword evidence="1" id="KW-0677">Repeat</keyword>
<feature type="repeat" description="TPR" evidence="3">
    <location>
        <begin position="114"/>
        <end position="147"/>
    </location>
</feature>
<dbReference type="InterPro" id="IPR019734">
    <property type="entry name" value="TPR_rpt"/>
</dbReference>
<dbReference type="EMBL" id="CAJOBQ010001037">
    <property type="protein sequence ID" value="CAF4447857.1"/>
    <property type="molecule type" value="Genomic_DNA"/>
</dbReference>
<feature type="repeat" description="TPR" evidence="3">
    <location>
        <begin position="72"/>
        <end position="105"/>
    </location>
</feature>
<dbReference type="AlphaFoldDB" id="A0A820S0B6"/>
<evidence type="ECO:0000256" key="1">
    <source>
        <dbReference type="ARBA" id="ARBA00022737"/>
    </source>
</evidence>
<accession>A0A820S0B6</accession>
<dbReference type="PANTHER" id="PTHR45641">
    <property type="entry name" value="TETRATRICOPEPTIDE REPEAT PROTEIN (AFU_ORTHOLOGUE AFUA_6G03870)"/>
    <property type="match status" value="1"/>
</dbReference>
<evidence type="ECO:0000313" key="5">
    <source>
        <dbReference type="Proteomes" id="UP000663862"/>
    </source>
</evidence>
<feature type="repeat" description="TPR" evidence="3">
    <location>
        <begin position="198"/>
        <end position="231"/>
    </location>
</feature>
<sequence>MGEYSYALELYEKSLNILDISLPANHPSFATSYKNIGEVYSSMREHAKALEFYKKANKVWEIFLPPNHPSLATSYNNIGGVYYSMGEYSKALEFYEKSLKVRETSLPANHPSLATSYNNIGGVYYSVGEYSKALEFYERALRVREIFLPANHPSLATSYNNIGLVYANMGEYSKAQEYYEKSLKIKEKALPPTHPDLATSYNSIGGVYDNMGEYLKALSYLETAVGILRNSLPSTHPHIKTIVSHFSQGSYYTHYASPDHRPVQWYLWSLGASESGKTHAFRQLESAITRIEKMFPLTYLKPVMVNDSNLLTASFNKPSTSQVEDEQTQQPRSAMFLLWNLVVDLLETQDQLQNQQQQITDFYGKTGTTFPRLACLMQLYINAMEILERVKHVVVFAEGDNQDLIINEDFVRNVDMIIKNNYYKYDKTYLPCTEVSPEVVDPIIFVKIEAILAAWSWYECHLNIATKLFTIDHDFANKSIIVHPLILSKQKTVKQLIMYLDFNIFPLSAISVKHPITEKMYVQKSKDRPALGEQALQELMKDNLLEFNYFLTDSPQVNDSGGRIL</sequence>
<comment type="caution">
    <text evidence="4">The sequence shown here is derived from an EMBL/GenBank/DDBJ whole genome shotgun (WGS) entry which is preliminary data.</text>
</comment>
<reference evidence="4" key="1">
    <citation type="submission" date="2021-02" db="EMBL/GenBank/DDBJ databases">
        <authorList>
            <person name="Nowell W R."/>
        </authorList>
    </citation>
    <scope>NUCLEOTIDE SEQUENCE</scope>
</reference>
<dbReference type="SUPFAM" id="SSF48452">
    <property type="entry name" value="TPR-like"/>
    <property type="match status" value="1"/>
</dbReference>
<dbReference type="InterPro" id="IPR011990">
    <property type="entry name" value="TPR-like_helical_dom_sf"/>
</dbReference>
<evidence type="ECO:0000313" key="4">
    <source>
        <dbReference type="EMBL" id="CAF4447857.1"/>
    </source>
</evidence>
<evidence type="ECO:0008006" key="6">
    <source>
        <dbReference type="Google" id="ProtNLM"/>
    </source>
</evidence>
<organism evidence="4 5">
    <name type="scientific">Rotaria socialis</name>
    <dbReference type="NCBI Taxonomy" id="392032"/>
    <lineage>
        <taxon>Eukaryota</taxon>
        <taxon>Metazoa</taxon>
        <taxon>Spiralia</taxon>
        <taxon>Gnathifera</taxon>
        <taxon>Rotifera</taxon>
        <taxon>Eurotatoria</taxon>
        <taxon>Bdelloidea</taxon>
        <taxon>Philodinida</taxon>
        <taxon>Philodinidae</taxon>
        <taxon>Rotaria</taxon>
    </lineage>
</organism>
<keyword evidence="2 3" id="KW-0802">TPR repeat</keyword>
<dbReference type="SMART" id="SM00028">
    <property type="entry name" value="TPR"/>
    <property type="match status" value="5"/>
</dbReference>
<gene>
    <name evidence="4" type="ORF">TSG867_LOCUS16747</name>
</gene>
<protein>
    <recommendedName>
        <fullName evidence="6">Kinesin light chain</fullName>
    </recommendedName>
</protein>
<feature type="repeat" description="TPR" evidence="3">
    <location>
        <begin position="30"/>
        <end position="63"/>
    </location>
</feature>
<dbReference type="PROSITE" id="PS50293">
    <property type="entry name" value="TPR_REGION"/>
    <property type="match status" value="3"/>
</dbReference>
<proteinExistence type="predicted"/>
<feature type="repeat" description="TPR" evidence="3">
    <location>
        <begin position="156"/>
        <end position="189"/>
    </location>
</feature>
<dbReference type="Proteomes" id="UP000663862">
    <property type="component" value="Unassembled WGS sequence"/>
</dbReference>